<keyword evidence="1" id="KW-0456">Lyase</keyword>
<dbReference type="GO" id="GO:0016829">
    <property type="term" value="F:lyase activity"/>
    <property type="evidence" value="ECO:0007669"/>
    <property type="project" value="UniProtKB-KW"/>
</dbReference>
<dbReference type="Gene3D" id="1.10.579.10">
    <property type="entry name" value="DNA Cyclobutane Dipyrimidine Photolyase, subunit A, domain 3"/>
    <property type="match status" value="1"/>
</dbReference>
<dbReference type="InterPro" id="IPR052551">
    <property type="entry name" value="UV-DNA_repair_photolyase"/>
</dbReference>
<dbReference type="InterPro" id="IPR014729">
    <property type="entry name" value="Rossmann-like_a/b/a_fold"/>
</dbReference>
<protein>
    <submittedName>
        <fullName evidence="1">Deoxyribodipyrimidine photo-lyase-related protein</fullName>
    </submittedName>
</protein>
<dbReference type="OrthoDB" id="5288100at2"/>
<evidence type="ECO:0000313" key="1">
    <source>
        <dbReference type="EMBL" id="QDU87584.1"/>
    </source>
</evidence>
<dbReference type="Gene3D" id="3.40.50.620">
    <property type="entry name" value="HUPs"/>
    <property type="match status" value="1"/>
</dbReference>
<dbReference type="KEGG" id="pnd:Pla175_09490"/>
<dbReference type="SUPFAM" id="SSF48173">
    <property type="entry name" value="Cryptochrome/photolyase FAD-binding domain"/>
    <property type="match status" value="1"/>
</dbReference>
<accession>A0A518D7Z7</accession>
<proteinExistence type="predicted"/>
<dbReference type="AlphaFoldDB" id="A0A518D7Z7"/>
<dbReference type="PANTHER" id="PTHR38657:SF1">
    <property type="entry name" value="SLR1343 PROTEIN"/>
    <property type="match status" value="1"/>
</dbReference>
<keyword evidence="2" id="KW-1185">Reference proteome</keyword>
<dbReference type="Gene3D" id="1.25.40.80">
    <property type="match status" value="1"/>
</dbReference>
<dbReference type="PANTHER" id="PTHR38657">
    <property type="entry name" value="SLR1343 PROTEIN"/>
    <property type="match status" value="1"/>
</dbReference>
<dbReference type="Pfam" id="PF04244">
    <property type="entry name" value="DPRP"/>
    <property type="match status" value="1"/>
</dbReference>
<evidence type="ECO:0000313" key="2">
    <source>
        <dbReference type="Proteomes" id="UP000317429"/>
    </source>
</evidence>
<dbReference type="Gene3D" id="1.10.10.1710">
    <property type="entry name" value="Deoxyribodipyrimidine photolyase-related"/>
    <property type="match status" value="1"/>
</dbReference>
<dbReference type="Proteomes" id="UP000317429">
    <property type="component" value="Chromosome"/>
</dbReference>
<dbReference type="InterPro" id="IPR036134">
    <property type="entry name" value="Crypto/Photolyase_FAD-like_sf"/>
</dbReference>
<dbReference type="RefSeq" id="WP_145281596.1">
    <property type="nucleotide sequence ID" value="NZ_CP036291.1"/>
</dbReference>
<name>A0A518D7Z7_9BACT</name>
<dbReference type="EMBL" id="CP036291">
    <property type="protein sequence ID" value="QDU87584.1"/>
    <property type="molecule type" value="Genomic_DNA"/>
</dbReference>
<dbReference type="InterPro" id="IPR007357">
    <property type="entry name" value="PhrB-like"/>
</dbReference>
<sequence length="528" mass="60191">MPTRKTEPPVRQLVLVLGDQLDVDSAAFDGFDAQQDAVWMAEVDLEATHVRCHKLRIAAFFSAMRHFRDELVGRGWRVDYHQLNADGRRDSGPDFPAVLAAAARRLNPRALVVLEPGDWRVRQSLQQSADDLGLPLEVRSDRHFFDTIEQFGAWSEGRRTLKLEDFYRSARKRHNVLMTRDGTPIGGAWNFDKQNRKSFGKSGPIEAKAPRSFRPDSVTQEVIELVAARYTDHPGSLENFDLPVTHKQSLAALRDFIDHRLPLFGEYQDAMWTDRPFLNHSRLSFALNLHLIDPRRCVDSAVEAYESGHAPLNSVEGFVRQILGWREFVRGVYWTKMPNYVDRNALDCDADTQVPASYWDGETEMVCVRDAMRSVLSHGYAHHIHRLMVLGLFAQLVGVHPRLFHDWHMAMYVDAIDWVSLPNTLGMSQYGDGGVVGTKPYCASGAYINRMSNYCKSCKYDPSAATGGKACPVTTLYWDFLDRHRKQFESNRRMVFQVKNLEKKEIELPEIRERAEGLRARLAAGDAL</sequence>
<gene>
    <name evidence="1" type="ORF">Pla175_09490</name>
</gene>
<organism evidence="1 2">
    <name type="scientific">Pirellulimonas nuda</name>
    <dbReference type="NCBI Taxonomy" id="2528009"/>
    <lineage>
        <taxon>Bacteria</taxon>
        <taxon>Pseudomonadati</taxon>
        <taxon>Planctomycetota</taxon>
        <taxon>Planctomycetia</taxon>
        <taxon>Pirellulales</taxon>
        <taxon>Lacipirellulaceae</taxon>
        <taxon>Pirellulimonas</taxon>
    </lineage>
</organism>
<reference evidence="1 2" key="1">
    <citation type="submission" date="2019-02" db="EMBL/GenBank/DDBJ databases">
        <title>Deep-cultivation of Planctomycetes and their phenomic and genomic characterization uncovers novel biology.</title>
        <authorList>
            <person name="Wiegand S."/>
            <person name="Jogler M."/>
            <person name="Boedeker C."/>
            <person name="Pinto D."/>
            <person name="Vollmers J."/>
            <person name="Rivas-Marin E."/>
            <person name="Kohn T."/>
            <person name="Peeters S.H."/>
            <person name="Heuer A."/>
            <person name="Rast P."/>
            <person name="Oberbeckmann S."/>
            <person name="Bunk B."/>
            <person name="Jeske O."/>
            <person name="Meyerdierks A."/>
            <person name="Storesund J.E."/>
            <person name="Kallscheuer N."/>
            <person name="Luecker S."/>
            <person name="Lage O.M."/>
            <person name="Pohl T."/>
            <person name="Merkel B.J."/>
            <person name="Hornburger P."/>
            <person name="Mueller R.-W."/>
            <person name="Bruemmer F."/>
            <person name="Labrenz M."/>
            <person name="Spormann A.M."/>
            <person name="Op den Camp H."/>
            <person name="Overmann J."/>
            <person name="Amann R."/>
            <person name="Jetten M.S.M."/>
            <person name="Mascher T."/>
            <person name="Medema M.H."/>
            <person name="Devos D.P."/>
            <person name="Kaster A.-K."/>
            <person name="Ovreas L."/>
            <person name="Rohde M."/>
            <person name="Galperin M.Y."/>
            <person name="Jogler C."/>
        </authorList>
    </citation>
    <scope>NUCLEOTIDE SEQUENCE [LARGE SCALE GENOMIC DNA]</scope>
    <source>
        <strain evidence="1 2">Pla175</strain>
    </source>
</reference>